<dbReference type="VEuPathDB" id="FungiDB:PYU1_G008095"/>
<keyword evidence="3" id="KW-1185">Reference proteome</keyword>
<reference evidence="2" key="3">
    <citation type="submission" date="2015-02" db="UniProtKB">
        <authorList>
            <consortium name="EnsemblProtists"/>
        </authorList>
    </citation>
    <scope>IDENTIFICATION</scope>
    <source>
        <strain evidence="2">DAOM BR144</strain>
    </source>
</reference>
<dbReference type="eggNOG" id="KOG1866">
    <property type="taxonomic scope" value="Eukaryota"/>
</dbReference>
<name>K3WT17_GLOUD</name>
<evidence type="ECO:0000256" key="1">
    <source>
        <dbReference type="SAM" id="MobiDB-lite"/>
    </source>
</evidence>
<evidence type="ECO:0000313" key="3">
    <source>
        <dbReference type="Proteomes" id="UP000019132"/>
    </source>
</evidence>
<dbReference type="Proteomes" id="UP000019132">
    <property type="component" value="Unassembled WGS sequence"/>
</dbReference>
<evidence type="ECO:0008006" key="4">
    <source>
        <dbReference type="Google" id="ProtNLM"/>
    </source>
</evidence>
<dbReference type="HOGENOM" id="CLU_928991_0_0_1"/>
<sequence length="300" mass="34545">MAHDHVDLTPSDHEVILSERFITLLTQRANRYSKETKPLEQIVIHLCWESRKVTGMVMDKIMSGIEVEDHHDVKPYFRTLNSILKIRDSLAAERLVDGMTKLVAVMASQQRYFKATEISIDMLTRLAKRHSSVAQWLQENHMSCAWMEKWLTGHRGAEGYLQQKRTALVKPNSTSNWVTVSVTSTGLIKAIDRSVSKLLPRIRSILDPKETFETFYDSDDNPMRLVGKRIRVKWAKDKWYEGCVERFDEASYEHFVVYDDGDKRSYRMSDKQFYVVENTSNAAAVTPSPPNSGGKKALQK</sequence>
<feature type="region of interest" description="Disordered" evidence="1">
    <location>
        <begin position="280"/>
        <end position="300"/>
    </location>
</feature>
<dbReference type="EMBL" id="GL376619">
    <property type="status" value="NOT_ANNOTATED_CDS"/>
    <property type="molecule type" value="Genomic_DNA"/>
</dbReference>
<evidence type="ECO:0000313" key="2">
    <source>
        <dbReference type="EnsemblProtists" id="PYU1_T008111"/>
    </source>
</evidence>
<protein>
    <recommendedName>
        <fullName evidence="4">Tudor domain-containing protein</fullName>
    </recommendedName>
</protein>
<dbReference type="EnsemblProtists" id="PYU1_T008111">
    <property type="protein sequence ID" value="PYU1_T008111"/>
    <property type="gene ID" value="PYU1_G008095"/>
</dbReference>
<dbReference type="Gene3D" id="2.30.30.140">
    <property type="match status" value="1"/>
</dbReference>
<dbReference type="AlphaFoldDB" id="K3WT17"/>
<organism evidence="2 3">
    <name type="scientific">Globisporangium ultimum (strain ATCC 200006 / CBS 805.95 / DAOM BR144)</name>
    <name type="common">Pythium ultimum</name>
    <dbReference type="NCBI Taxonomy" id="431595"/>
    <lineage>
        <taxon>Eukaryota</taxon>
        <taxon>Sar</taxon>
        <taxon>Stramenopiles</taxon>
        <taxon>Oomycota</taxon>
        <taxon>Peronosporomycetes</taxon>
        <taxon>Pythiales</taxon>
        <taxon>Pythiaceae</taxon>
        <taxon>Globisporangium</taxon>
    </lineage>
</organism>
<dbReference type="SUPFAM" id="SSF63748">
    <property type="entry name" value="Tudor/PWWP/MBT"/>
    <property type="match status" value="1"/>
</dbReference>
<reference evidence="3" key="1">
    <citation type="journal article" date="2010" name="Genome Biol.">
        <title>Genome sequence of the necrotrophic plant pathogen Pythium ultimum reveals original pathogenicity mechanisms and effector repertoire.</title>
        <authorList>
            <person name="Levesque C.A."/>
            <person name="Brouwer H."/>
            <person name="Cano L."/>
            <person name="Hamilton J.P."/>
            <person name="Holt C."/>
            <person name="Huitema E."/>
            <person name="Raffaele S."/>
            <person name="Robideau G.P."/>
            <person name="Thines M."/>
            <person name="Win J."/>
            <person name="Zerillo M.M."/>
            <person name="Beakes G.W."/>
            <person name="Boore J.L."/>
            <person name="Busam D."/>
            <person name="Dumas B."/>
            <person name="Ferriera S."/>
            <person name="Fuerstenberg S.I."/>
            <person name="Gachon C.M."/>
            <person name="Gaulin E."/>
            <person name="Govers F."/>
            <person name="Grenville-Briggs L."/>
            <person name="Horner N."/>
            <person name="Hostetler J."/>
            <person name="Jiang R.H."/>
            <person name="Johnson J."/>
            <person name="Krajaejun T."/>
            <person name="Lin H."/>
            <person name="Meijer H.J."/>
            <person name="Moore B."/>
            <person name="Morris P."/>
            <person name="Phuntmart V."/>
            <person name="Puiu D."/>
            <person name="Shetty J."/>
            <person name="Stajich J.E."/>
            <person name="Tripathy S."/>
            <person name="Wawra S."/>
            <person name="van West P."/>
            <person name="Whitty B.R."/>
            <person name="Coutinho P.M."/>
            <person name="Henrissat B."/>
            <person name="Martin F."/>
            <person name="Thomas P.D."/>
            <person name="Tyler B.M."/>
            <person name="De Vries R.P."/>
            <person name="Kamoun S."/>
            <person name="Yandell M."/>
            <person name="Tisserat N."/>
            <person name="Buell C.R."/>
        </authorList>
    </citation>
    <scope>NUCLEOTIDE SEQUENCE</scope>
    <source>
        <strain evidence="3">DAOM:BR144</strain>
    </source>
</reference>
<dbReference type="CDD" id="cd20404">
    <property type="entry name" value="Tudor_Agenet_AtEML-like"/>
    <property type="match status" value="1"/>
</dbReference>
<reference evidence="3" key="2">
    <citation type="submission" date="2010-04" db="EMBL/GenBank/DDBJ databases">
        <authorList>
            <person name="Buell R."/>
            <person name="Hamilton J."/>
            <person name="Hostetler J."/>
        </authorList>
    </citation>
    <scope>NUCLEOTIDE SEQUENCE [LARGE SCALE GENOMIC DNA]</scope>
    <source>
        <strain evidence="3">DAOM:BR144</strain>
    </source>
</reference>
<proteinExistence type="predicted"/>
<accession>K3WT17</accession>
<dbReference type="STRING" id="431595.K3WT17"/>
<dbReference type="InParanoid" id="K3WT17"/>